<dbReference type="Gene3D" id="1.10.720.30">
    <property type="entry name" value="SAP domain"/>
    <property type="match status" value="1"/>
</dbReference>
<dbReference type="PANTHER" id="PTHR46551:SF1">
    <property type="entry name" value="SAP DOMAIN-CONTAINING RIBONUCLEOPROTEIN"/>
    <property type="match status" value="1"/>
</dbReference>
<dbReference type="PANTHER" id="PTHR46551">
    <property type="entry name" value="SAP DOMAIN-CONTAINING RIBONUCLEOPROTEIN"/>
    <property type="match status" value="1"/>
</dbReference>
<evidence type="ECO:0000256" key="1">
    <source>
        <dbReference type="ARBA" id="ARBA00022553"/>
    </source>
</evidence>
<dbReference type="Pfam" id="PF18592">
    <property type="entry name" value="Tho1_MOS11_C"/>
    <property type="match status" value="1"/>
</dbReference>
<keyword evidence="5" id="KW-0238">DNA-binding</keyword>
<feature type="compositionally biased region" description="Basic and acidic residues" evidence="3">
    <location>
        <begin position="165"/>
        <end position="204"/>
    </location>
</feature>
<dbReference type="SMART" id="SM00513">
    <property type="entry name" value="SAP"/>
    <property type="match status" value="1"/>
</dbReference>
<feature type="compositionally biased region" description="Low complexity" evidence="3">
    <location>
        <begin position="99"/>
        <end position="142"/>
    </location>
</feature>
<dbReference type="STRING" id="983644.G3JTK9"/>
<evidence type="ECO:0000313" key="5">
    <source>
        <dbReference type="EMBL" id="EGX88013.1"/>
    </source>
</evidence>
<dbReference type="KEGG" id="cmt:CCM_09149"/>
<evidence type="ECO:0000259" key="4">
    <source>
        <dbReference type="PROSITE" id="PS50800"/>
    </source>
</evidence>
<sequence length="283" mass="29961">MADYASMKVPELKKLLAERKLPVTGNKADLIARLTEEDAKPAADAEAKPGTLARDIRRDEGYKPTTMFLHRRPAILQRDCAVNAGKDDEITYSDDEGAKPAAPAAPAAATEAVPAASAAPNDAAADAAAPTKGDAAPAAAEPEPAEPVAPPPSFAMGLSSTTAGEEAKKRADRAKRFGLDEDNEDAKKRVERTQRFGLEDKDVSGLDAALPERNLKRGRGQHQDGQRPGKRQSTDRRGNDRRNGGRNDRQGGGGNTQARGSGILNNPAERAKAEKRAARFAAA</sequence>
<dbReference type="OMA" id="WSEKDNA"/>
<dbReference type="InterPro" id="IPR040746">
    <property type="entry name" value="THO1_MOS11_C"/>
</dbReference>
<protein>
    <submittedName>
        <fullName evidence="5">DNA-binding SAP</fullName>
    </submittedName>
</protein>
<feature type="region of interest" description="Disordered" evidence="3">
    <location>
        <begin position="87"/>
        <end position="283"/>
    </location>
</feature>
<accession>G3JTK9</accession>
<dbReference type="GO" id="GO:0003677">
    <property type="term" value="F:DNA binding"/>
    <property type="evidence" value="ECO:0007669"/>
    <property type="project" value="UniProtKB-KW"/>
</dbReference>
<name>G3JTK9_CORMM</name>
<dbReference type="InterPro" id="IPR052240">
    <property type="entry name" value="SAP_domain_ribonucleoprotein"/>
</dbReference>
<dbReference type="HOGENOM" id="CLU_063282_0_0_1"/>
<keyword evidence="6" id="KW-1185">Reference proteome</keyword>
<dbReference type="VEuPathDB" id="FungiDB:CCM_09149"/>
<reference evidence="5 6" key="1">
    <citation type="journal article" date="2011" name="Genome Biol.">
        <title>Genome sequence of the insect pathogenic fungus Cordyceps militaris, a valued traditional Chinese medicine.</title>
        <authorList>
            <person name="Zheng P."/>
            <person name="Xia Y."/>
            <person name="Xiao G."/>
            <person name="Xiong C."/>
            <person name="Hu X."/>
            <person name="Zhang S."/>
            <person name="Zheng H."/>
            <person name="Huang Y."/>
            <person name="Zhou Y."/>
            <person name="Wang S."/>
            <person name="Zhao G.P."/>
            <person name="Liu X."/>
            <person name="St Leger R.J."/>
            <person name="Wang C."/>
        </authorList>
    </citation>
    <scope>NUCLEOTIDE SEQUENCE [LARGE SCALE GENOMIC DNA]</scope>
    <source>
        <strain evidence="5 6">CM01</strain>
    </source>
</reference>
<feature type="domain" description="SAP" evidence="4">
    <location>
        <begin position="4"/>
        <end position="38"/>
    </location>
</feature>
<dbReference type="eggNOG" id="KOG4259">
    <property type="taxonomic scope" value="Eukaryota"/>
</dbReference>
<dbReference type="RefSeq" id="XP_006674346.1">
    <property type="nucleotide sequence ID" value="XM_006674283.1"/>
</dbReference>
<keyword evidence="1" id="KW-0597">Phosphoprotein</keyword>
<evidence type="ECO:0000256" key="2">
    <source>
        <dbReference type="ARBA" id="ARBA00046328"/>
    </source>
</evidence>
<dbReference type="GeneID" id="18171152"/>
<feature type="compositionally biased region" description="Basic and acidic residues" evidence="3">
    <location>
        <begin position="221"/>
        <end position="249"/>
    </location>
</feature>
<comment type="similarity">
    <text evidence="2">Belongs to the SAP domain-containing ribonucleoprotein family.</text>
</comment>
<dbReference type="GO" id="GO:0005634">
    <property type="term" value="C:nucleus"/>
    <property type="evidence" value="ECO:0007669"/>
    <property type="project" value="TreeGrafter"/>
</dbReference>
<feature type="compositionally biased region" description="Basic and acidic residues" evidence="3">
    <location>
        <begin position="38"/>
        <end position="47"/>
    </location>
</feature>
<proteinExistence type="inferred from homology"/>
<evidence type="ECO:0000256" key="3">
    <source>
        <dbReference type="SAM" id="MobiDB-lite"/>
    </source>
</evidence>
<dbReference type="PROSITE" id="PS50800">
    <property type="entry name" value="SAP"/>
    <property type="match status" value="1"/>
</dbReference>
<dbReference type="OrthoDB" id="445357at2759"/>
<dbReference type="InterPro" id="IPR003034">
    <property type="entry name" value="SAP_dom"/>
</dbReference>
<feature type="region of interest" description="Disordered" evidence="3">
    <location>
        <begin position="38"/>
        <end position="59"/>
    </location>
</feature>
<dbReference type="SUPFAM" id="SSF68906">
    <property type="entry name" value="SAP domain"/>
    <property type="match status" value="1"/>
</dbReference>
<dbReference type="GO" id="GO:0016973">
    <property type="term" value="P:poly(A)+ mRNA export from nucleus"/>
    <property type="evidence" value="ECO:0007669"/>
    <property type="project" value="TreeGrafter"/>
</dbReference>
<dbReference type="Proteomes" id="UP000001610">
    <property type="component" value="Unassembled WGS sequence"/>
</dbReference>
<evidence type="ECO:0000313" key="6">
    <source>
        <dbReference type="Proteomes" id="UP000001610"/>
    </source>
</evidence>
<dbReference type="AlphaFoldDB" id="G3JTK9"/>
<dbReference type="EMBL" id="JH126406">
    <property type="protein sequence ID" value="EGX88013.1"/>
    <property type="molecule type" value="Genomic_DNA"/>
</dbReference>
<gene>
    <name evidence="5" type="ORF">CCM_09149</name>
</gene>
<dbReference type="InterPro" id="IPR036361">
    <property type="entry name" value="SAP_dom_sf"/>
</dbReference>
<dbReference type="Pfam" id="PF02037">
    <property type="entry name" value="SAP"/>
    <property type="match status" value="1"/>
</dbReference>
<organism evidence="5 6">
    <name type="scientific">Cordyceps militaris (strain CM01)</name>
    <name type="common">Caterpillar fungus</name>
    <dbReference type="NCBI Taxonomy" id="983644"/>
    <lineage>
        <taxon>Eukaryota</taxon>
        <taxon>Fungi</taxon>
        <taxon>Dikarya</taxon>
        <taxon>Ascomycota</taxon>
        <taxon>Pezizomycotina</taxon>
        <taxon>Sordariomycetes</taxon>
        <taxon>Hypocreomycetidae</taxon>
        <taxon>Hypocreales</taxon>
        <taxon>Cordycipitaceae</taxon>
        <taxon>Cordyceps</taxon>
    </lineage>
</organism>
<dbReference type="InParanoid" id="G3JTK9"/>